<feature type="non-terminal residue" evidence="1">
    <location>
        <position position="1"/>
    </location>
</feature>
<name>A0A7J7KXT5_9MAGN</name>
<evidence type="ECO:0000313" key="1">
    <source>
        <dbReference type="EMBL" id="KAF6135163.1"/>
    </source>
</evidence>
<comment type="caution">
    <text evidence="1">The sequence shown here is derived from an EMBL/GenBank/DDBJ whole genome shotgun (WGS) entry which is preliminary data.</text>
</comment>
<reference evidence="1 2" key="1">
    <citation type="journal article" date="2020" name="IScience">
        <title>Genome Sequencing of the Endangered Kingdonia uniflora (Circaeasteraceae, Ranunculales) Reveals Potential Mechanisms of Evolutionary Specialization.</title>
        <authorList>
            <person name="Sun Y."/>
            <person name="Deng T."/>
            <person name="Zhang A."/>
            <person name="Moore M.J."/>
            <person name="Landis J.B."/>
            <person name="Lin N."/>
            <person name="Zhang H."/>
            <person name="Zhang X."/>
            <person name="Huang J."/>
            <person name="Zhang X."/>
            <person name="Sun H."/>
            <person name="Wang H."/>
        </authorList>
    </citation>
    <scope>NUCLEOTIDE SEQUENCE [LARGE SCALE GENOMIC DNA]</scope>
    <source>
        <strain evidence="1">TB1705</strain>
        <tissue evidence="1">Leaf</tissue>
    </source>
</reference>
<protein>
    <submittedName>
        <fullName evidence="1">Uncharacterized protein</fullName>
    </submittedName>
</protein>
<dbReference type="AlphaFoldDB" id="A0A7J7KXT5"/>
<accession>A0A7J7KXT5</accession>
<dbReference type="EMBL" id="JACGCM010002811">
    <property type="protein sequence ID" value="KAF6135163.1"/>
    <property type="molecule type" value="Genomic_DNA"/>
</dbReference>
<keyword evidence="2" id="KW-1185">Reference proteome</keyword>
<organism evidence="1 2">
    <name type="scientific">Kingdonia uniflora</name>
    <dbReference type="NCBI Taxonomy" id="39325"/>
    <lineage>
        <taxon>Eukaryota</taxon>
        <taxon>Viridiplantae</taxon>
        <taxon>Streptophyta</taxon>
        <taxon>Embryophyta</taxon>
        <taxon>Tracheophyta</taxon>
        <taxon>Spermatophyta</taxon>
        <taxon>Magnoliopsida</taxon>
        <taxon>Ranunculales</taxon>
        <taxon>Circaeasteraceae</taxon>
        <taxon>Kingdonia</taxon>
    </lineage>
</organism>
<proteinExistence type="predicted"/>
<sequence length="180" mass="21549">ADENLYALPKWQTPAPVVITLHRRPHPPITHLQHHSLNTHHHNSLHTSTKTHHNFNLNSNHRPHLRLLYRKGISVMDNIKVHLHSLNRNLRRLARTINPIRSLNLKVFSLQITFRTTYSIVNLLSTVKVTQMRQYMLMRQLPIKKMEKEESKEHPQNKDKPCKYQKILSFWTRRMMVKYI</sequence>
<dbReference type="Proteomes" id="UP000541444">
    <property type="component" value="Unassembled WGS sequence"/>
</dbReference>
<evidence type="ECO:0000313" key="2">
    <source>
        <dbReference type="Proteomes" id="UP000541444"/>
    </source>
</evidence>
<gene>
    <name evidence="1" type="ORF">GIB67_035234</name>
</gene>